<sequence>MARKIRKSIRGKGKTVSRRRNRTVRRRRKIRGGVGEQIRGYFYPTAEEEYNNEIDVGDEYVLYAATSVINHVGKFTVNGYSMFSRFPQGNYSITSVQRDNEPNFTRYEFTATKTD</sequence>
<evidence type="ECO:0000313" key="2">
    <source>
        <dbReference type="EMBL" id="QHT35267.1"/>
    </source>
</evidence>
<accession>A0A6C0F191</accession>
<reference evidence="2" key="1">
    <citation type="journal article" date="2020" name="Nature">
        <title>Giant virus diversity and host interactions through global metagenomics.</title>
        <authorList>
            <person name="Schulz F."/>
            <person name="Roux S."/>
            <person name="Paez-Espino D."/>
            <person name="Jungbluth S."/>
            <person name="Walsh D.A."/>
            <person name="Denef V.J."/>
            <person name="McMahon K.D."/>
            <person name="Konstantinidis K.T."/>
            <person name="Eloe-Fadrosh E.A."/>
            <person name="Kyrpides N.C."/>
            <person name="Woyke T."/>
        </authorList>
    </citation>
    <scope>NUCLEOTIDE SEQUENCE</scope>
    <source>
        <strain evidence="2">GVMAG-M-3300009180-1</strain>
    </source>
</reference>
<organism evidence="2">
    <name type="scientific">viral metagenome</name>
    <dbReference type="NCBI Taxonomy" id="1070528"/>
    <lineage>
        <taxon>unclassified sequences</taxon>
        <taxon>metagenomes</taxon>
        <taxon>organismal metagenomes</taxon>
    </lineage>
</organism>
<name>A0A6C0F191_9ZZZZ</name>
<dbReference type="EMBL" id="MN739016">
    <property type="protein sequence ID" value="QHT35267.1"/>
    <property type="molecule type" value="Genomic_DNA"/>
</dbReference>
<evidence type="ECO:0000256" key="1">
    <source>
        <dbReference type="SAM" id="MobiDB-lite"/>
    </source>
</evidence>
<proteinExistence type="predicted"/>
<protein>
    <submittedName>
        <fullName evidence="2">Uncharacterized protein</fullName>
    </submittedName>
</protein>
<feature type="region of interest" description="Disordered" evidence="1">
    <location>
        <begin position="1"/>
        <end position="22"/>
    </location>
</feature>
<dbReference type="AlphaFoldDB" id="A0A6C0F191"/>